<name>A0A553HY89_9PEZI</name>
<evidence type="ECO:0000313" key="2">
    <source>
        <dbReference type="Proteomes" id="UP000319160"/>
    </source>
</evidence>
<dbReference type="AlphaFoldDB" id="A0A553HY89"/>
<sequence>MNSSRALAAVACALATPTKRGRADGVDWVNDENGQLVITCELGTVKVQDIIDILSGACSEQGNCNTNEGSIDNQIVNGGRGGEVKDITVVVTPGGDYPTWIHNGLLETLLDALDKAVECEEVTNISDCVGSGLGAYCPEHEITVNQCKLPKYFAVNYQADDASHAAPPFIEAKLDLEVAESGFCAKFTTIGSAIAGAVNGAAGGVFSLIGLGVTLLGKCFKLADKYPTGVAAQHCKDGMRERASATAIEP</sequence>
<accession>A0A553HY89</accession>
<proteinExistence type="predicted"/>
<reference evidence="2" key="1">
    <citation type="submission" date="2019-06" db="EMBL/GenBank/DDBJ databases">
        <title>Draft genome sequence of the griseofulvin-producing fungus Xylaria cubensis strain G536.</title>
        <authorList>
            <person name="Mead M.E."/>
            <person name="Raja H.A."/>
            <person name="Steenwyk J.L."/>
            <person name="Knowles S.L."/>
            <person name="Oberlies N.H."/>
            <person name="Rokas A."/>
        </authorList>
    </citation>
    <scope>NUCLEOTIDE SEQUENCE [LARGE SCALE GENOMIC DNA]</scope>
    <source>
        <strain evidence="2">G536</strain>
    </source>
</reference>
<organism evidence="1 2">
    <name type="scientific">Xylaria flabelliformis</name>
    <dbReference type="NCBI Taxonomy" id="2512241"/>
    <lineage>
        <taxon>Eukaryota</taxon>
        <taxon>Fungi</taxon>
        <taxon>Dikarya</taxon>
        <taxon>Ascomycota</taxon>
        <taxon>Pezizomycotina</taxon>
        <taxon>Sordariomycetes</taxon>
        <taxon>Xylariomycetidae</taxon>
        <taxon>Xylariales</taxon>
        <taxon>Xylariaceae</taxon>
        <taxon>Xylaria</taxon>
    </lineage>
</organism>
<dbReference type="OrthoDB" id="4704201at2759"/>
<protein>
    <submittedName>
        <fullName evidence="1">Uncharacterized protein</fullName>
    </submittedName>
</protein>
<gene>
    <name evidence="1" type="ORF">FHL15_006320</name>
</gene>
<keyword evidence="2" id="KW-1185">Reference proteome</keyword>
<evidence type="ECO:0000313" key="1">
    <source>
        <dbReference type="EMBL" id="TRX92914.1"/>
    </source>
</evidence>
<dbReference type="EMBL" id="VFLP01000033">
    <property type="protein sequence ID" value="TRX92914.1"/>
    <property type="molecule type" value="Genomic_DNA"/>
</dbReference>
<dbReference type="Proteomes" id="UP000319160">
    <property type="component" value="Unassembled WGS sequence"/>
</dbReference>
<comment type="caution">
    <text evidence="1">The sequence shown here is derived from an EMBL/GenBank/DDBJ whole genome shotgun (WGS) entry which is preliminary data.</text>
</comment>